<feature type="transmembrane region" description="Helical" evidence="1">
    <location>
        <begin position="20"/>
        <end position="44"/>
    </location>
</feature>
<reference evidence="2" key="1">
    <citation type="submission" date="2022-06" db="EMBL/GenBank/DDBJ databases">
        <title>Sneathiella actinostolidae sp. nov., isolated from a sea anemonein the Western Pacific Ocean.</title>
        <authorList>
            <person name="Wei M.J."/>
        </authorList>
    </citation>
    <scope>NUCLEOTIDE SEQUENCE</scope>
    <source>
        <strain evidence="2">PHK-P5</strain>
    </source>
</reference>
<sequence length="130" mass="14551">MASGLRNLNQIFTPDVIGKILKAFLIALMVIFLAQTAFVFFTLPEEAGPGMVLARLLYSLLLSVMSLGVVPFAALIFPLYSLPIYMVFFLALFLGIFFKEKFFFTWYLAGVFILTYLALFFASAFLFAGV</sequence>
<evidence type="ECO:0000313" key="3">
    <source>
        <dbReference type="Proteomes" id="UP001056291"/>
    </source>
</evidence>
<dbReference type="Proteomes" id="UP001056291">
    <property type="component" value="Chromosome"/>
</dbReference>
<protein>
    <submittedName>
        <fullName evidence="2">Uncharacterized protein</fullName>
    </submittedName>
</protein>
<keyword evidence="1" id="KW-0472">Membrane</keyword>
<evidence type="ECO:0000313" key="2">
    <source>
        <dbReference type="EMBL" id="USG60097.1"/>
    </source>
</evidence>
<proteinExistence type="predicted"/>
<name>A0ABY4VZI5_9PROT</name>
<feature type="transmembrane region" description="Helical" evidence="1">
    <location>
        <begin position="56"/>
        <end position="76"/>
    </location>
</feature>
<accession>A0ABY4VZI5</accession>
<feature type="transmembrane region" description="Helical" evidence="1">
    <location>
        <begin position="105"/>
        <end position="128"/>
    </location>
</feature>
<keyword evidence="3" id="KW-1185">Reference proteome</keyword>
<gene>
    <name evidence="2" type="ORF">NBZ79_13025</name>
</gene>
<keyword evidence="1" id="KW-0812">Transmembrane</keyword>
<dbReference type="RefSeq" id="WP_251932904.1">
    <property type="nucleotide sequence ID" value="NZ_CP098747.1"/>
</dbReference>
<organism evidence="2 3">
    <name type="scientific">Sneathiella marina</name>
    <dbReference type="NCBI Taxonomy" id="2950108"/>
    <lineage>
        <taxon>Bacteria</taxon>
        <taxon>Pseudomonadati</taxon>
        <taxon>Pseudomonadota</taxon>
        <taxon>Alphaproteobacteria</taxon>
        <taxon>Sneathiellales</taxon>
        <taxon>Sneathiellaceae</taxon>
        <taxon>Sneathiella</taxon>
    </lineage>
</organism>
<evidence type="ECO:0000256" key="1">
    <source>
        <dbReference type="SAM" id="Phobius"/>
    </source>
</evidence>
<feature type="transmembrane region" description="Helical" evidence="1">
    <location>
        <begin position="82"/>
        <end position="98"/>
    </location>
</feature>
<keyword evidence="1" id="KW-1133">Transmembrane helix</keyword>
<dbReference type="EMBL" id="CP098747">
    <property type="protein sequence ID" value="USG60097.1"/>
    <property type="molecule type" value="Genomic_DNA"/>
</dbReference>